<dbReference type="Pfam" id="PF00275">
    <property type="entry name" value="EPSP_synthase"/>
    <property type="match status" value="1"/>
</dbReference>
<name>A0A1T5EJ56_9FLAO</name>
<protein>
    <recommendedName>
        <fullName evidence="7">3-phosphoshikimate 1-carboxyvinyltransferase</fullName>
        <ecNumber evidence="7">2.5.1.19</ecNumber>
    </recommendedName>
    <alternativeName>
        <fullName evidence="7">5-enolpyruvylshikimate-3-phosphate synthase</fullName>
        <shortName evidence="7">EPSP synthase</shortName>
        <shortName evidence="7">EPSPS</shortName>
    </alternativeName>
</protein>
<accession>A0A1T5EJ56</accession>
<evidence type="ECO:0000259" key="8">
    <source>
        <dbReference type="Pfam" id="PF00275"/>
    </source>
</evidence>
<keyword evidence="4 7" id="KW-0808">Transferase</keyword>
<feature type="binding site" evidence="7">
    <location>
        <position position="144"/>
    </location>
    <ligand>
        <name>phosphoenolpyruvate</name>
        <dbReference type="ChEBI" id="CHEBI:58702"/>
    </ligand>
</feature>
<evidence type="ECO:0000256" key="5">
    <source>
        <dbReference type="ARBA" id="ARBA00023141"/>
    </source>
</evidence>
<feature type="domain" description="Enolpyruvate transferase" evidence="8">
    <location>
        <begin position="57"/>
        <end position="397"/>
    </location>
</feature>
<keyword evidence="5 7" id="KW-0057">Aromatic amino acid biosynthesis</keyword>
<evidence type="ECO:0000256" key="2">
    <source>
        <dbReference type="ARBA" id="ARBA00009948"/>
    </source>
</evidence>
<feature type="binding site" evidence="7">
    <location>
        <position position="21"/>
    </location>
    <ligand>
        <name>3-phosphoshikimate</name>
        <dbReference type="ChEBI" id="CHEBI:145989"/>
    </ligand>
</feature>
<dbReference type="PROSITE" id="PS00885">
    <property type="entry name" value="EPSP_SYNTHASE_2"/>
    <property type="match status" value="1"/>
</dbReference>
<feature type="binding site" evidence="7">
    <location>
        <position position="170"/>
    </location>
    <ligand>
        <name>3-phosphoshikimate</name>
        <dbReference type="ChEBI" id="CHEBI:145989"/>
    </ligand>
</feature>
<keyword evidence="3 7" id="KW-0028">Amino-acid biosynthesis</keyword>
<dbReference type="InterPro" id="IPR006264">
    <property type="entry name" value="EPSP_synthase"/>
</dbReference>
<feature type="binding site" evidence="7">
    <location>
        <position position="144"/>
    </location>
    <ligand>
        <name>3-phosphoshikimate</name>
        <dbReference type="ChEBI" id="CHEBI:145989"/>
    </ligand>
</feature>
<dbReference type="GO" id="GO:0005737">
    <property type="term" value="C:cytoplasm"/>
    <property type="evidence" value="ECO:0007669"/>
    <property type="project" value="UniProtKB-SubCell"/>
</dbReference>
<dbReference type="GO" id="GO:0009073">
    <property type="term" value="P:aromatic amino acid family biosynthetic process"/>
    <property type="evidence" value="ECO:0007669"/>
    <property type="project" value="UniProtKB-KW"/>
</dbReference>
<feature type="binding site" evidence="7">
    <location>
        <position position="67"/>
    </location>
    <ligand>
        <name>phosphoenolpyruvate</name>
        <dbReference type="ChEBI" id="CHEBI:58702"/>
    </ligand>
</feature>
<dbReference type="STRING" id="619805.SAMN05660477_01450"/>
<dbReference type="OrthoDB" id="9809920at2"/>
<organism evidence="9 10">
    <name type="scientific">Soonwooa buanensis</name>
    <dbReference type="NCBI Taxonomy" id="619805"/>
    <lineage>
        <taxon>Bacteria</taxon>
        <taxon>Pseudomonadati</taxon>
        <taxon>Bacteroidota</taxon>
        <taxon>Flavobacteriia</taxon>
        <taxon>Flavobacteriales</taxon>
        <taxon>Weeksellaceae</taxon>
        <taxon>Chryseobacterium group</taxon>
        <taxon>Soonwooa</taxon>
    </lineage>
</organism>
<feature type="binding site" evidence="7">
    <location>
        <position position="142"/>
    </location>
    <ligand>
        <name>3-phosphoshikimate</name>
        <dbReference type="ChEBI" id="CHEBI:145989"/>
    </ligand>
</feature>
<dbReference type="RefSeq" id="WP_079666691.1">
    <property type="nucleotide sequence ID" value="NZ_FUYZ01000003.1"/>
</dbReference>
<evidence type="ECO:0000256" key="7">
    <source>
        <dbReference type="HAMAP-Rule" id="MF_00210"/>
    </source>
</evidence>
<dbReference type="InterPro" id="IPR036968">
    <property type="entry name" value="Enolpyruvate_Tfrase_sf"/>
</dbReference>
<evidence type="ECO:0000256" key="4">
    <source>
        <dbReference type="ARBA" id="ARBA00022679"/>
    </source>
</evidence>
<comment type="subunit">
    <text evidence="7">Monomer.</text>
</comment>
<sequence length="406" mass="45466">MLLKKSQLIDGQQIQITGSKSISNRLLILAGLYNHIDILNLSNSQDTQLLEAALNQTGDIIDIHHAGTAMRFLTSYLAIQEGRTVTLTGSDRMKQRPIKDLVSALKSLGADIEYLENDGFPPLKIVGKKLSKNEVEIPANISSQFITSLMLIGAKLENGLNINLVGEITSRPYLEMTLHILHNLGIDAKLDGQQIKIEAHTGSLRTQYYEVESDWSSASYYYSLAAIGRKVINLKSFKTLSLQGDSVIKELYWKFFGIDTLSDFAENSIALMPDPHHELIEFISLDMNDCPDIAQTLCVTATLLKIPFSITGLQTLKVKETDRLVALQNELKKLGATTIITNDRIESVNFGEADEHIQIETYNDHRMAMAFAPVALLYDLEILDDQVVEKSYPEFWTDFEKVTEQL</sequence>
<dbReference type="Proteomes" id="UP000191112">
    <property type="component" value="Unassembled WGS sequence"/>
</dbReference>
<dbReference type="GO" id="GO:0003866">
    <property type="term" value="F:3-phosphoshikimate 1-carboxyvinyltransferase activity"/>
    <property type="evidence" value="ECO:0007669"/>
    <property type="project" value="UniProtKB-UniRule"/>
</dbReference>
<feature type="binding site" evidence="7">
    <location>
        <position position="20"/>
    </location>
    <ligand>
        <name>phosphoenolpyruvate</name>
        <dbReference type="ChEBI" id="CHEBI:58702"/>
    </ligand>
</feature>
<dbReference type="InterPro" id="IPR001986">
    <property type="entry name" value="Enolpyruvate_Tfrase_dom"/>
</dbReference>
<feature type="binding site" evidence="7">
    <location>
        <position position="96"/>
    </location>
    <ligand>
        <name>phosphoenolpyruvate</name>
        <dbReference type="ChEBI" id="CHEBI:58702"/>
    </ligand>
</feature>
<proteinExistence type="inferred from homology"/>
<feature type="binding site" evidence="7">
    <location>
        <position position="366"/>
    </location>
    <ligand>
        <name>phosphoenolpyruvate</name>
        <dbReference type="ChEBI" id="CHEBI:58702"/>
    </ligand>
</feature>
<keyword evidence="10" id="KW-1185">Reference proteome</keyword>
<dbReference type="Gene3D" id="3.65.10.10">
    <property type="entry name" value="Enolpyruvate transferase domain"/>
    <property type="match status" value="3"/>
</dbReference>
<comment type="subcellular location">
    <subcellularLocation>
        <location evidence="7">Cytoplasm</location>
    </subcellularLocation>
</comment>
<feature type="binding site" evidence="7">
    <location>
        <position position="20"/>
    </location>
    <ligand>
        <name>3-phosphoshikimate</name>
        <dbReference type="ChEBI" id="CHEBI:145989"/>
    </ligand>
</feature>
<comment type="function">
    <text evidence="7">Catalyzes the transfer of the enolpyruvyl moiety of phosphoenolpyruvate (PEP) to the 5-hydroxyl of shikimate-3-phosphate (S3P) to produce enolpyruvyl shikimate-3-phosphate and inorganic phosphate.</text>
</comment>
<keyword evidence="7" id="KW-0963">Cytoplasm</keyword>
<dbReference type="PIRSF" id="PIRSF000505">
    <property type="entry name" value="EPSPS"/>
    <property type="match status" value="1"/>
</dbReference>
<dbReference type="InterPro" id="IPR013792">
    <property type="entry name" value="RNA3'P_cycl/enolpyr_Trfase_a/b"/>
</dbReference>
<comment type="catalytic activity">
    <reaction evidence="6">
        <text>3-phosphoshikimate + phosphoenolpyruvate = 5-O-(1-carboxyvinyl)-3-phosphoshikimate + phosphate</text>
        <dbReference type="Rhea" id="RHEA:21256"/>
        <dbReference type="ChEBI" id="CHEBI:43474"/>
        <dbReference type="ChEBI" id="CHEBI:57701"/>
        <dbReference type="ChEBI" id="CHEBI:58702"/>
        <dbReference type="ChEBI" id="CHEBI:145989"/>
        <dbReference type="EC" id="2.5.1.19"/>
    </reaction>
    <physiologicalReaction direction="left-to-right" evidence="6">
        <dbReference type="Rhea" id="RHEA:21257"/>
    </physiologicalReaction>
</comment>
<dbReference type="PANTHER" id="PTHR21090:SF5">
    <property type="entry name" value="PENTAFUNCTIONAL AROM POLYPEPTIDE"/>
    <property type="match status" value="1"/>
</dbReference>
<dbReference type="InterPro" id="IPR023193">
    <property type="entry name" value="EPSP_synthase_CS"/>
</dbReference>
<gene>
    <name evidence="7" type="primary">aroA</name>
    <name evidence="9" type="ORF">SAMN05660477_01450</name>
</gene>
<dbReference type="SUPFAM" id="SSF55205">
    <property type="entry name" value="EPT/RTPC-like"/>
    <property type="match status" value="1"/>
</dbReference>
<dbReference type="HAMAP" id="MF_00210">
    <property type="entry name" value="EPSP_synth"/>
    <property type="match status" value="1"/>
</dbReference>
<reference evidence="9 10" key="1">
    <citation type="submission" date="2017-02" db="EMBL/GenBank/DDBJ databases">
        <authorList>
            <person name="Peterson S.W."/>
        </authorList>
    </citation>
    <scope>NUCLEOTIDE SEQUENCE [LARGE SCALE GENOMIC DNA]</scope>
    <source>
        <strain evidence="9 10">DSM 22323</strain>
    </source>
</reference>
<dbReference type="PANTHER" id="PTHR21090">
    <property type="entry name" value="AROM/DEHYDROQUINATE SYNTHASE"/>
    <property type="match status" value="1"/>
</dbReference>
<evidence type="ECO:0000313" key="9">
    <source>
        <dbReference type="EMBL" id="SKB83899.1"/>
    </source>
</evidence>
<comment type="similarity">
    <text evidence="2 7">Belongs to the EPSP synthase family.</text>
</comment>
<comment type="pathway">
    <text evidence="1 7">Metabolic intermediate biosynthesis; chorismate biosynthesis; chorismate from D-erythrose 4-phosphate and phosphoenolpyruvate: step 6/7.</text>
</comment>
<dbReference type="UniPathway" id="UPA00053">
    <property type="reaction ID" value="UER00089"/>
</dbReference>
<feature type="binding site" evidence="7">
    <location>
        <position position="143"/>
    </location>
    <ligand>
        <name>3-phosphoshikimate</name>
        <dbReference type="ChEBI" id="CHEBI:145989"/>
    </ligand>
</feature>
<dbReference type="GO" id="GO:0008652">
    <property type="term" value="P:amino acid biosynthetic process"/>
    <property type="evidence" value="ECO:0007669"/>
    <property type="project" value="UniProtKB-KW"/>
</dbReference>
<feature type="binding site" evidence="7">
    <location>
        <position position="323"/>
    </location>
    <ligand>
        <name>phosphoenolpyruvate</name>
        <dbReference type="ChEBI" id="CHEBI:58702"/>
    </ligand>
</feature>
<evidence type="ECO:0000256" key="3">
    <source>
        <dbReference type="ARBA" id="ARBA00022605"/>
    </source>
</evidence>
<dbReference type="GO" id="GO:0009423">
    <property type="term" value="P:chorismate biosynthetic process"/>
    <property type="evidence" value="ECO:0007669"/>
    <property type="project" value="UniProtKB-UniRule"/>
</dbReference>
<feature type="binding site" evidence="7">
    <location>
        <position position="292"/>
    </location>
    <ligand>
        <name>3-phosphoshikimate</name>
        <dbReference type="ChEBI" id="CHEBI:145989"/>
    </ligand>
</feature>
<feature type="binding site" evidence="7">
    <location>
        <position position="319"/>
    </location>
    <ligand>
        <name>3-phosphoshikimate</name>
        <dbReference type="ChEBI" id="CHEBI:145989"/>
    </ligand>
</feature>
<feature type="binding site" evidence="7">
    <location>
        <position position="25"/>
    </location>
    <ligand>
        <name>3-phosphoshikimate</name>
        <dbReference type="ChEBI" id="CHEBI:145989"/>
    </ligand>
</feature>
<dbReference type="EMBL" id="FUYZ01000003">
    <property type="protein sequence ID" value="SKB83899.1"/>
    <property type="molecule type" value="Genomic_DNA"/>
</dbReference>
<evidence type="ECO:0000256" key="1">
    <source>
        <dbReference type="ARBA" id="ARBA00004811"/>
    </source>
</evidence>
<feature type="binding site" evidence="7">
    <location>
        <position position="390"/>
    </location>
    <ligand>
        <name>phosphoenolpyruvate</name>
        <dbReference type="ChEBI" id="CHEBI:58702"/>
    </ligand>
</feature>
<dbReference type="AlphaFoldDB" id="A0A1T5EJ56"/>
<feature type="active site" description="Proton acceptor" evidence="7">
    <location>
        <position position="292"/>
    </location>
</feature>
<evidence type="ECO:0000256" key="6">
    <source>
        <dbReference type="ARBA" id="ARBA00044633"/>
    </source>
</evidence>
<comment type="caution">
    <text evidence="7">Lacks conserved residue(s) required for the propagation of feature annotation.</text>
</comment>
<evidence type="ECO:0000313" key="10">
    <source>
        <dbReference type="Proteomes" id="UP000191112"/>
    </source>
</evidence>
<dbReference type="EC" id="2.5.1.19" evidence="7"/>